<name>A0A2N7TGP3_9GAMM</name>
<protein>
    <recommendedName>
        <fullName evidence="3">Thiamine pyrophosphate enzyme N-terminal TPP-binding domain-containing protein</fullName>
    </recommendedName>
</protein>
<evidence type="ECO:0008006" key="3">
    <source>
        <dbReference type="Google" id="ProtNLM"/>
    </source>
</evidence>
<gene>
    <name evidence="1" type="ORF">C1H66_19965</name>
</gene>
<sequence length="69" mass="7403">MSCRAIPSEAFVETLVAQGMTELFGTMGSTFMDAIDIFAPAGICLTPVVNSYQHNASFPASTTRGDDRR</sequence>
<keyword evidence="2" id="KW-1185">Reference proteome</keyword>
<dbReference type="OrthoDB" id="9785953at2"/>
<dbReference type="EMBL" id="PNRE01000092">
    <property type="protein sequence ID" value="PMR67355.1"/>
    <property type="molecule type" value="Genomic_DNA"/>
</dbReference>
<comment type="caution">
    <text evidence="1">The sequence shown here is derived from an EMBL/GenBank/DDBJ whole genome shotgun (WGS) entry which is preliminary data.</text>
</comment>
<evidence type="ECO:0000313" key="1">
    <source>
        <dbReference type="EMBL" id="PMR67355.1"/>
    </source>
</evidence>
<reference evidence="1 2" key="1">
    <citation type="submission" date="2018-01" db="EMBL/GenBank/DDBJ databases">
        <title>Halomonas endophytica sp. nov., isolated from storage liquid in the stems of Populus euphratica.</title>
        <authorList>
            <person name="Chen C."/>
        </authorList>
    </citation>
    <scope>NUCLEOTIDE SEQUENCE [LARGE SCALE GENOMIC DNA]</scope>
    <source>
        <strain evidence="1 2">DSM 26881</strain>
    </source>
</reference>
<organism evidence="1 2">
    <name type="scientific">Halomonas heilongjiangensis</name>
    <dbReference type="NCBI Taxonomy" id="1387883"/>
    <lineage>
        <taxon>Bacteria</taxon>
        <taxon>Pseudomonadati</taxon>
        <taxon>Pseudomonadota</taxon>
        <taxon>Gammaproteobacteria</taxon>
        <taxon>Oceanospirillales</taxon>
        <taxon>Halomonadaceae</taxon>
        <taxon>Halomonas</taxon>
    </lineage>
</organism>
<dbReference type="Proteomes" id="UP000235346">
    <property type="component" value="Unassembled WGS sequence"/>
</dbReference>
<accession>A0A2N7TGP3</accession>
<dbReference type="RefSeq" id="WP_102629629.1">
    <property type="nucleotide sequence ID" value="NZ_PDOH01000048.1"/>
</dbReference>
<dbReference type="AlphaFoldDB" id="A0A2N7TGP3"/>
<proteinExistence type="predicted"/>
<evidence type="ECO:0000313" key="2">
    <source>
        <dbReference type="Proteomes" id="UP000235346"/>
    </source>
</evidence>